<dbReference type="RefSeq" id="WP_386817795.1">
    <property type="nucleotide sequence ID" value="NZ_JBHUIT010000001.1"/>
</dbReference>
<reference evidence="2" key="1">
    <citation type="journal article" date="2019" name="Int. J. Syst. Evol. Microbiol.">
        <title>The Global Catalogue of Microorganisms (GCM) 10K type strain sequencing project: providing services to taxonomists for standard genome sequencing and annotation.</title>
        <authorList>
            <consortium name="The Broad Institute Genomics Platform"/>
            <consortium name="The Broad Institute Genome Sequencing Center for Infectious Disease"/>
            <person name="Wu L."/>
            <person name="Ma J."/>
        </authorList>
    </citation>
    <scope>NUCLEOTIDE SEQUENCE [LARGE SCALE GENOMIC DNA]</scope>
    <source>
        <strain evidence="2">CGMCC 4.7106</strain>
    </source>
</reference>
<evidence type="ECO:0000313" key="2">
    <source>
        <dbReference type="Proteomes" id="UP001597375"/>
    </source>
</evidence>
<organism evidence="1 2">
    <name type="scientific">Luteolibacter algae</name>
    <dbReference type="NCBI Taxonomy" id="454151"/>
    <lineage>
        <taxon>Bacteria</taxon>
        <taxon>Pseudomonadati</taxon>
        <taxon>Verrucomicrobiota</taxon>
        <taxon>Verrucomicrobiia</taxon>
        <taxon>Verrucomicrobiales</taxon>
        <taxon>Verrucomicrobiaceae</taxon>
        <taxon>Luteolibacter</taxon>
    </lineage>
</organism>
<dbReference type="Proteomes" id="UP001597375">
    <property type="component" value="Unassembled WGS sequence"/>
</dbReference>
<proteinExistence type="predicted"/>
<dbReference type="EMBL" id="JBHUIT010000001">
    <property type="protein sequence ID" value="MFD2255133.1"/>
    <property type="molecule type" value="Genomic_DNA"/>
</dbReference>
<comment type="caution">
    <text evidence="1">The sequence shown here is derived from an EMBL/GenBank/DDBJ whole genome shotgun (WGS) entry which is preliminary data.</text>
</comment>
<name>A0ABW5D273_9BACT</name>
<gene>
    <name evidence="1" type="ORF">ACFSSA_00455</name>
</gene>
<sequence>MNTSITFSGFLGLALSGVVMGMSLSERLEVTHEAFLEDRREALSGLSDPFGVPEAARVVLENPKDAFRSEYAWKRNVVTTVFWIGEQPTQNNPTPNDKSAWDQNWQLNYGGYDDPNQREGFLPKNFIPNLNPFYVALPYNDIGKDFRHRPEAAQVIPWFWERYQGEGISVCKGRWIAIHHDGRICYAQWEDVGPFETDHYQYVFGNENARSNRNEGAGLDISPAVRDYLKMGSGERVEWKFVEDYEVPEGPWKFNGIEPPLPIHR</sequence>
<accession>A0ABW5D273</accession>
<evidence type="ECO:0000313" key="1">
    <source>
        <dbReference type="EMBL" id="MFD2255133.1"/>
    </source>
</evidence>
<keyword evidence="2" id="KW-1185">Reference proteome</keyword>
<protein>
    <submittedName>
        <fullName evidence="1">Uncharacterized protein</fullName>
    </submittedName>
</protein>